<dbReference type="EMBL" id="LJJC01000004">
    <property type="protein sequence ID" value="KQL55038.1"/>
    <property type="molecule type" value="Genomic_DNA"/>
</dbReference>
<name>A0A0Q3TM12_9BACI</name>
<dbReference type="OrthoDB" id="2603153at2"/>
<reference evidence="2 3" key="1">
    <citation type="submission" date="2015-09" db="EMBL/GenBank/DDBJ databases">
        <title>Genome sequencing project for genomic taxonomy and phylogenomics of Bacillus-like bacteria.</title>
        <authorList>
            <person name="Liu B."/>
            <person name="Wang J."/>
            <person name="Zhu Y."/>
            <person name="Liu G."/>
            <person name="Chen Q."/>
            <person name="Chen Z."/>
            <person name="Lan J."/>
            <person name="Che J."/>
            <person name="Ge C."/>
            <person name="Shi H."/>
            <person name="Pan Z."/>
            <person name="Liu X."/>
        </authorList>
    </citation>
    <scope>NUCLEOTIDE SEQUENCE [LARGE SCALE GENOMIC DNA]</scope>
    <source>
        <strain evidence="2 3">LMG 18435</strain>
    </source>
</reference>
<gene>
    <name evidence="2" type="ORF">AN964_17020</name>
</gene>
<sequence>MKRLFYSICALLVLFMLSSSYNAFADEKNNKLKKEKEITDIDTLYERALNGITDNEEIDGQLNSTVILSGDKGTFSTNDVLSTTQKLTSEQTDESLEESFVTTSFATLDLNNDDNMFNIQATGDKGDDNFDTPSKSVKAYSRIYYTTSTKNSLTHYAITKVTGGWTSYDPYVFF</sequence>
<feature type="chain" id="PRO_5006208004" evidence="1">
    <location>
        <begin position="26"/>
        <end position="174"/>
    </location>
</feature>
<dbReference type="RefSeq" id="WP_055740833.1">
    <property type="nucleotide sequence ID" value="NZ_JAAIWL010000053.1"/>
</dbReference>
<evidence type="ECO:0000256" key="1">
    <source>
        <dbReference type="SAM" id="SignalP"/>
    </source>
</evidence>
<dbReference type="Proteomes" id="UP000051888">
    <property type="component" value="Unassembled WGS sequence"/>
</dbReference>
<protein>
    <submittedName>
        <fullName evidence="2">Uncharacterized protein</fullName>
    </submittedName>
</protein>
<comment type="caution">
    <text evidence="2">The sequence shown here is derived from an EMBL/GenBank/DDBJ whole genome shotgun (WGS) entry which is preliminary data.</text>
</comment>
<dbReference type="PATRIC" id="fig|157838.3.peg.3767"/>
<dbReference type="AlphaFoldDB" id="A0A0Q3TM12"/>
<evidence type="ECO:0000313" key="3">
    <source>
        <dbReference type="Proteomes" id="UP000051888"/>
    </source>
</evidence>
<accession>A0A0Q3TM12</accession>
<proteinExistence type="predicted"/>
<keyword evidence="1" id="KW-0732">Signal</keyword>
<evidence type="ECO:0000313" key="2">
    <source>
        <dbReference type="EMBL" id="KQL55038.1"/>
    </source>
</evidence>
<keyword evidence="3" id="KW-1185">Reference proteome</keyword>
<feature type="signal peptide" evidence="1">
    <location>
        <begin position="1"/>
        <end position="25"/>
    </location>
</feature>
<organism evidence="2 3">
    <name type="scientific">Heyndrickxia shackletonii</name>
    <dbReference type="NCBI Taxonomy" id="157838"/>
    <lineage>
        <taxon>Bacteria</taxon>
        <taxon>Bacillati</taxon>
        <taxon>Bacillota</taxon>
        <taxon>Bacilli</taxon>
        <taxon>Bacillales</taxon>
        <taxon>Bacillaceae</taxon>
        <taxon>Heyndrickxia</taxon>
    </lineage>
</organism>